<proteinExistence type="inferred from homology"/>
<dbReference type="InterPro" id="IPR036291">
    <property type="entry name" value="NAD(P)-bd_dom_sf"/>
</dbReference>
<keyword evidence="2" id="KW-0560">Oxidoreductase</keyword>
<organism evidence="3 4">
    <name type="scientific">Lachnellula suecica</name>
    <dbReference type="NCBI Taxonomy" id="602035"/>
    <lineage>
        <taxon>Eukaryota</taxon>
        <taxon>Fungi</taxon>
        <taxon>Dikarya</taxon>
        <taxon>Ascomycota</taxon>
        <taxon>Pezizomycotina</taxon>
        <taxon>Leotiomycetes</taxon>
        <taxon>Helotiales</taxon>
        <taxon>Lachnaceae</taxon>
        <taxon>Lachnellula</taxon>
    </lineage>
</organism>
<gene>
    <name evidence="3" type="primary">linX</name>
    <name evidence="3" type="ORF">LSUE1_G000528</name>
</gene>
<dbReference type="EMBL" id="QGMK01000066">
    <property type="protein sequence ID" value="TVY84649.1"/>
    <property type="molecule type" value="Genomic_DNA"/>
</dbReference>
<evidence type="ECO:0000313" key="3">
    <source>
        <dbReference type="EMBL" id="TVY84649.1"/>
    </source>
</evidence>
<dbReference type="PRINTS" id="PR00081">
    <property type="entry name" value="GDHRDH"/>
</dbReference>
<name>A0A8T9CFM1_9HELO</name>
<dbReference type="Pfam" id="PF13561">
    <property type="entry name" value="adh_short_C2"/>
    <property type="match status" value="1"/>
</dbReference>
<protein>
    <submittedName>
        <fullName evidence="3">2,5-dichloro-2,5-cyclohexadiene-1,4-diol dehydrogenase</fullName>
    </submittedName>
</protein>
<dbReference type="Gene3D" id="3.40.50.720">
    <property type="entry name" value="NAD(P)-binding Rossmann-like Domain"/>
    <property type="match status" value="1"/>
</dbReference>
<dbReference type="AlphaFoldDB" id="A0A8T9CFM1"/>
<dbReference type="InterPro" id="IPR002347">
    <property type="entry name" value="SDR_fam"/>
</dbReference>
<dbReference type="Proteomes" id="UP000469558">
    <property type="component" value="Unassembled WGS sequence"/>
</dbReference>
<dbReference type="GO" id="GO:0016491">
    <property type="term" value="F:oxidoreductase activity"/>
    <property type="evidence" value="ECO:0007669"/>
    <property type="project" value="UniProtKB-KW"/>
</dbReference>
<comment type="caution">
    <text evidence="3">The sequence shown here is derived from an EMBL/GenBank/DDBJ whole genome shotgun (WGS) entry which is preliminary data.</text>
</comment>
<dbReference type="SUPFAM" id="SSF51735">
    <property type="entry name" value="NAD(P)-binding Rossmann-fold domains"/>
    <property type="match status" value="1"/>
</dbReference>
<keyword evidence="4" id="KW-1185">Reference proteome</keyword>
<sequence>MRYIGKPPVKYSATKAAIMQFMKTTVMIYASKGVRLNTVVPELMDTPYTKNLFKRFTGGDGYADFMRMRNAQVPTGSMGDASDVANATLFLVSDKAKYITGQKIVVDGGITSLTGRA</sequence>
<evidence type="ECO:0000256" key="2">
    <source>
        <dbReference type="ARBA" id="ARBA00023002"/>
    </source>
</evidence>
<dbReference type="PANTHER" id="PTHR24321:SF15">
    <property type="entry name" value="OXIDOREDUCTASE UCPA"/>
    <property type="match status" value="1"/>
</dbReference>
<accession>A0A8T9CFM1</accession>
<dbReference type="OrthoDB" id="498125at2759"/>
<reference evidence="3 4" key="1">
    <citation type="submission" date="2018-05" db="EMBL/GenBank/DDBJ databases">
        <title>Genome sequencing and assembly of the regulated plant pathogen Lachnellula willkommii and related sister species for the development of diagnostic species identification markers.</title>
        <authorList>
            <person name="Giroux E."/>
            <person name="Bilodeau G."/>
        </authorList>
    </citation>
    <scope>NUCLEOTIDE SEQUENCE [LARGE SCALE GENOMIC DNA]</scope>
    <source>
        <strain evidence="3 4">CBS 268.59</strain>
    </source>
</reference>
<evidence type="ECO:0000256" key="1">
    <source>
        <dbReference type="ARBA" id="ARBA00006484"/>
    </source>
</evidence>
<dbReference type="PANTHER" id="PTHR24321">
    <property type="entry name" value="DEHYDROGENASES, SHORT CHAIN"/>
    <property type="match status" value="1"/>
</dbReference>
<comment type="similarity">
    <text evidence="1">Belongs to the short-chain dehydrogenases/reductases (SDR) family.</text>
</comment>
<evidence type="ECO:0000313" key="4">
    <source>
        <dbReference type="Proteomes" id="UP000469558"/>
    </source>
</evidence>